<dbReference type="RefSeq" id="XP_020059166.1">
    <property type="nucleotide sequence ID" value="XM_020203290.1"/>
</dbReference>
<keyword evidence="1" id="KW-0175">Coiled coil</keyword>
<evidence type="ECO:0000313" key="3">
    <source>
        <dbReference type="EMBL" id="OJK02827.1"/>
    </source>
</evidence>
<evidence type="ECO:0000256" key="1">
    <source>
        <dbReference type="SAM" id="Coils"/>
    </source>
</evidence>
<proteinExistence type="predicted"/>
<dbReference type="Proteomes" id="UP000184546">
    <property type="component" value="Unassembled WGS sequence"/>
</dbReference>
<gene>
    <name evidence="3" type="ORF">ASPACDRAFT_57811</name>
</gene>
<evidence type="ECO:0000313" key="4">
    <source>
        <dbReference type="Proteomes" id="UP000184546"/>
    </source>
</evidence>
<protein>
    <submittedName>
        <fullName evidence="3">Uncharacterized protein</fullName>
    </submittedName>
</protein>
<dbReference type="STRING" id="690307.A0A1L9X2X0"/>
<name>A0A1L9X2X0_ASPA1</name>
<dbReference type="VEuPathDB" id="FungiDB:ASPACDRAFT_57811"/>
<feature type="region of interest" description="Disordered" evidence="2">
    <location>
        <begin position="1"/>
        <end position="20"/>
    </location>
</feature>
<feature type="coiled-coil region" evidence="1">
    <location>
        <begin position="85"/>
        <end position="122"/>
    </location>
</feature>
<sequence length="140" mass="15911">MDQQQLPLSPPSEPTPSPAAKLVPLDSPLRTTPIHELLSSIRVPGPPLEPHQYNPVTCEPIDVDEVVRAQLEQLRQEFPSPEAALKEQEQVAREIKQKMEEAEKKREEVQKAMDKKIKERNTEMKVLSKYQKVKASDIPS</sequence>
<organism evidence="3 4">
    <name type="scientific">Aspergillus aculeatus (strain ATCC 16872 / CBS 172.66 / WB 5094)</name>
    <dbReference type="NCBI Taxonomy" id="690307"/>
    <lineage>
        <taxon>Eukaryota</taxon>
        <taxon>Fungi</taxon>
        <taxon>Dikarya</taxon>
        <taxon>Ascomycota</taxon>
        <taxon>Pezizomycotina</taxon>
        <taxon>Eurotiomycetes</taxon>
        <taxon>Eurotiomycetidae</taxon>
        <taxon>Eurotiales</taxon>
        <taxon>Aspergillaceae</taxon>
        <taxon>Aspergillus</taxon>
        <taxon>Aspergillus subgen. Circumdati</taxon>
    </lineage>
</organism>
<dbReference type="GeneID" id="30977104"/>
<dbReference type="OMA" id="KTMQRKT"/>
<dbReference type="EMBL" id="KV878972">
    <property type="protein sequence ID" value="OJK02827.1"/>
    <property type="molecule type" value="Genomic_DNA"/>
</dbReference>
<dbReference type="OrthoDB" id="4161285at2759"/>
<dbReference type="AlphaFoldDB" id="A0A1L9X2X0"/>
<reference evidence="4" key="1">
    <citation type="journal article" date="2017" name="Genome Biol.">
        <title>Comparative genomics reveals high biological diversity and specific adaptations in the industrially and medically important fungal genus Aspergillus.</title>
        <authorList>
            <person name="de Vries R.P."/>
            <person name="Riley R."/>
            <person name="Wiebenga A."/>
            <person name="Aguilar-Osorio G."/>
            <person name="Amillis S."/>
            <person name="Uchima C.A."/>
            <person name="Anderluh G."/>
            <person name="Asadollahi M."/>
            <person name="Askin M."/>
            <person name="Barry K."/>
            <person name="Battaglia E."/>
            <person name="Bayram O."/>
            <person name="Benocci T."/>
            <person name="Braus-Stromeyer S.A."/>
            <person name="Caldana C."/>
            <person name="Canovas D."/>
            <person name="Cerqueira G.C."/>
            <person name="Chen F."/>
            <person name="Chen W."/>
            <person name="Choi C."/>
            <person name="Clum A."/>
            <person name="Dos Santos R.A."/>
            <person name="Damasio A.R."/>
            <person name="Diallinas G."/>
            <person name="Emri T."/>
            <person name="Fekete E."/>
            <person name="Flipphi M."/>
            <person name="Freyberg S."/>
            <person name="Gallo A."/>
            <person name="Gournas C."/>
            <person name="Habgood R."/>
            <person name="Hainaut M."/>
            <person name="Harispe M.L."/>
            <person name="Henrissat B."/>
            <person name="Hilden K.S."/>
            <person name="Hope R."/>
            <person name="Hossain A."/>
            <person name="Karabika E."/>
            <person name="Karaffa L."/>
            <person name="Karanyi Z."/>
            <person name="Krasevec N."/>
            <person name="Kuo A."/>
            <person name="Kusch H."/>
            <person name="LaButti K."/>
            <person name="Lagendijk E.L."/>
            <person name="Lapidus A."/>
            <person name="Levasseur A."/>
            <person name="Lindquist E."/>
            <person name="Lipzen A."/>
            <person name="Logrieco A.F."/>
            <person name="MacCabe A."/>
            <person name="Maekelae M.R."/>
            <person name="Malavazi I."/>
            <person name="Melin P."/>
            <person name="Meyer V."/>
            <person name="Mielnichuk N."/>
            <person name="Miskei M."/>
            <person name="Molnar A.P."/>
            <person name="Mule G."/>
            <person name="Ngan C.Y."/>
            <person name="Orejas M."/>
            <person name="Orosz E."/>
            <person name="Ouedraogo J.P."/>
            <person name="Overkamp K.M."/>
            <person name="Park H.-S."/>
            <person name="Perrone G."/>
            <person name="Piumi F."/>
            <person name="Punt P.J."/>
            <person name="Ram A.F."/>
            <person name="Ramon A."/>
            <person name="Rauscher S."/>
            <person name="Record E."/>
            <person name="Riano-Pachon D.M."/>
            <person name="Robert V."/>
            <person name="Roehrig J."/>
            <person name="Ruller R."/>
            <person name="Salamov A."/>
            <person name="Salih N.S."/>
            <person name="Samson R.A."/>
            <person name="Sandor E."/>
            <person name="Sanguinetti M."/>
            <person name="Schuetze T."/>
            <person name="Sepcic K."/>
            <person name="Shelest E."/>
            <person name="Sherlock G."/>
            <person name="Sophianopoulou V."/>
            <person name="Squina F.M."/>
            <person name="Sun H."/>
            <person name="Susca A."/>
            <person name="Todd R.B."/>
            <person name="Tsang A."/>
            <person name="Unkles S.E."/>
            <person name="van de Wiele N."/>
            <person name="van Rossen-Uffink D."/>
            <person name="Oliveira J.V."/>
            <person name="Vesth T.C."/>
            <person name="Visser J."/>
            <person name="Yu J.-H."/>
            <person name="Zhou M."/>
            <person name="Andersen M.R."/>
            <person name="Archer D.B."/>
            <person name="Baker S.E."/>
            <person name="Benoit I."/>
            <person name="Brakhage A.A."/>
            <person name="Braus G.H."/>
            <person name="Fischer R."/>
            <person name="Frisvad J.C."/>
            <person name="Goldman G.H."/>
            <person name="Houbraken J."/>
            <person name="Oakley B."/>
            <person name="Pocsi I."/>
            <person name="Scazzocchio C."/>
            <person name="Seiboth B."/>
            <person name="vanKuyk P.A."/>
            <person name="Wortman J."/>
            <person name="Dyer P.S."/>
            <person name="Grigoriev I.V."/>
        </authorList>
    </citation>
    <scope>NUCLEOTIDE SEQUENCE [LARGE SCALE GENOMIC DNA]</scope>
    <source>
        <strain evidence="4">ATCC 16872 / CBS 172.66 / WB 5094</strain>
    </source>
</reference>
<evidence type="ECO:0000256" key="2">
    <source>
        <dbReference type="SAM" id="MobiDB-lite"/>
    </source>
</evidence>
<keyword evidence="4" id="KW-1185">Reference proteome</keyword>
<accession>A0A1L9X2X0</accession>
<feature type="compositionally biased region" description="Pro residues" evidence="2">
    <location>
        <begin position="8"/>
        <end position="17"/>
    </location>
</feature>